<evidence type="ECO:0000256" key="4">
    <source>
        <dbReference type="SAM" id="Phobius"/>
    </source>
</evidence>
<dbReference type="GO" id="GO:0007165">
    <property type="term" value="P:signal transduction"/>
    <property type="evidence" value="ECO:0007669"/>
    <property type="project" value="UniProtKB-KW"/>
</dbReference>
<keyword evidence="3" id="KW-0807">Transducer</keyword>
<evidence type="ECO:0000259" key="5">
    <source>
        <dbReference type="PROSITE" id="PS50111"/>
    </source>
</evidence>
<dbReference type="InterPro" id="IPR033462">
    <property type="entry name" value="Cache_3-Cache_2"/>
</dbReference>
<dbReference type="SMART" id="SM00283">
    <property type="entry name" value="MA"/>
    <property type="match status" value="1"/>
</dbReference>
<keyword evidence="8" id="KW-1185">Reference proteome</keyword>
<dbReference type="PANTHER" id="PTHR43531">
    <property type="entry name" value="PROTEIN ICFG"/>
    <property type="match status" value="1"/>
</dbReference>
<dbReference type="InterPro" id="IPR029151">
    <property type="entry name" value="Sensor-like_sf"/>
</dbReference>
<dbReference type="PROSITE" id="PS50885">
    <property type="entry name" value="HAMP"/>
    <property type="match status" value="1"/>
</dbReference>
<dbReference type="InterPro" id="IPR003660">
    <property type="entry name" value="HAMP_dom"/>
</dbReference>
<protein>
    <submittedName>
        <fullName evidence="7">Methyl-accepting chemotaxis protein</fullName>
    </submittedName>
</protein>
<comment type="caution">
    <text evidence="7">The sequence shown here is derived from an EMBL/GenBank/DDBJ whole genome shotgun (WGS) entry which is preliminary data.</text>
</comment>
<feature type="domain" description="Methyl-accepting transducer" evidence="5">
    <location>
        <begin position="415"/>
        <end position="630"/>
    </location>
</feature>
<dbReference type="Gene3D" id="1.10.287.950">
    <property type="entry name" value="Methyl-accepting chemotaxis protein"/>
    <property type="match status" value="1"/>
</dbReference>
<dbReference type="CDD" id="cd06225">
    <property type="entry name" value="HAMP"/>
    <property type="match status" value="1"/>
</dbReference>
<dbReference type="RefSeq" id="WP_301199067.1">
    <property type="nucleotide sequence ID" value="NZ_JAPDPI010000015.1"/>
</dbReference>
<organism evidence="7 8">
    <name type="scientific">Plebeiibacterium marinum</name>
    <dbReference type="NCBI Taxonomy" id="2992111"/>
    <lineage>
        <taxon>Bacteria</taxon>
        <taxon>Pseudomonadati</taxon>
        <taxon>Bacteroidota</taxon>
        <taxon>Bacteroidia</taxon>
        <taxon>Marinilabiliales</taxon>
        <taxon>Marinilabiliaceae</taxon>
        <taxon>Plebeiibacterium</taxon>
    </lineage>
</organism>
<reference evidence="7" key="1">
    <citation type="submission" date="2022-10" db="EMBL/GenBank/DDBJ databases">
        <authorList>
            <person name="Yu W.X."/>
        </authorList>
    </citation>
    <scope>NUCLEOTIDE SEQUENCE</scope>
    <source>
        <strain evidence="7">D04</strain>
    </source>
</reference>
<evidence type="ECO:0000313" key="8">
    <source>
        <dbReference type="Proteomes" id="UP001207408"/>
    </source>
</evidence>
<proteinExistence type="inferred from homology"/>
<evidence type="ECO:0000256" key="3">
    <source>
        <dbReference type="PROSITE-ProRule" id="PRU00284"/>
    </source>
</evidence>
<dbReference type="PANTHER" id="PTHR43531:SF11">
    <property type="entry name" value="METHYL-ACCEPTING CHEMOTAXIS PROTEIN 3"/>
    <property type="match status" value="1"/>
</dbReference>
<dbReference type="CDD" id="cd11386">
    <property type="entry name" value="MCP_signal"/>
    <property type="match status" value="1"/>
</dbReference>
<keyword evidence="4" id="KW-1133">Transmembrane helix</keyword>
<dbReference type="SMART" id="SM00304">
    <property type="entry name" value="HAMP"/>
    <property type="match status" value="1"/>
</dbReference>
<feature type="domain" description="HAMP" evidence="6">
    <location>
        <begin position="358"/>
        <end position="410"/>
    </location>
</feature>
<name>A0AAE3SJF7_9BACT</name>
<dbReference type="Pfam" id="PF00672">
    <property type="entry name" value="HAMP"/>
    <property type="match status" value="1"/>
</dbReference>
<accession>A0AAE3SJF7</accession>
<dbReference type="PROSITE" id="PS50111">
    <property type="entry name" value="CHEMOTAXIS_TRANSDUC_2"/>
    <property type="match status" value="1"/>
</dbReference>
<feature type="transmembrane region" description="Helical" evidence="4">
    <location>
        <begin position="334"/>
        <end position="357"/>
    </location>
</feature>
<evidence type="ECO:0000259" key="6">
    <source>
        <dbReference type="PROSITE" id="PS50885"/>
    </source>
</evidence>
<dbReference type="Pfam" id="PF17201">
    <property type="entry name" value="Cache_3-Cache_2"/>
    <property type="match status" value="1"/>
</dbReference>
<dbReference type="SUPFAM" id="SSF103190">
    <property type="entry name" value="Sensory domain-like"/>
    <property type="match status" value="1"/>
</dbReference>
<dbReference type="AlphaFoldDB" id="A0AAE3SJF7"/>
<dbReference type="InterPro" id="IPR004089">
    <property type="entry name" value="MCPsignal_dom"/>
</dbReference>
<dbReference type="EMBL" id="JAPDPI010000015">
    <property type="protein sequence ID" value="MCW3805700.1"/>
    <property type="molecule type" value="Genomic_DNA"/>
</dbReference>
<dbReference type="Gene3D" id="3.30.450.20">
    <property type="entry name" value="PAS domain"/>
    <property type="match status" value="1"/>
</dbReference>
<dbReference type="GO" id="GO:0005886">
    <property type="term" value="C:plasma membrane"/>
    <property type="evidence" value="ECO:0007669"/>
    <property type="project" value="TreeGrafter"/>
</dbReference>
<keyword evidence="4" id="KW-0472">Membrane</keyword>
<dbReference type="GO" id="GO:0006935">
    <property type="term" value="P:chemotaxis"/>
    <property type="evidence" value="ECO:0007669"/>
    <property type="project" value="UniProtKB-KW"/>
</dbReference>
<dbReference type="SUPFAM" id="SSF58104">
    <property type="entry name" value="Methyl-accepting chemotaxis protein (MCP) signaling domain"/>
    <property type="match status" value="1"/>
</dbReference>
<dbReference type="GO" id="GO:0004888">
    <property type="term" value="F:transmembrane signaling receptor activity"/>
    <property type="evidence" value="ECO:0007669"/>
    <property type="project" value="TreeGrafter"/>
</dbReference>
<evidence type="ECO:0000256" key="2">
    <source>
        <dbReference type="ARBA" id="ARBA00029447"/>
    </source>
</evidence>
<dbReference type="Proteomes" id="UP001207408">
    <property type="component" value="Unassembled WGS sequence"/>
</dbReference>
<dbReference type="InterPro" id="IPR051310">
    <property type="entry name" value="MCP_chemotaxis"/>
</dbReference>
<keyword evidence="1" id="KW-0145">Chemotaxis</keyword>
<keyword evidence="4" id="KW-0812">Transmembrane</keyword>
<dbReference type="CDD" id="cd12912">
    <property type="entry name" value="PDC2_MCP_like"/>
    <property type="match status" value="1"/>
</dbReference>
<comment type="similarity">
    <text evidence="2">Belongs to the methyl-accepting chemotaxis (MCP) protein family.</text>
</comment>
<evidence type="ECO:0000313" key="7">
    <source>
        <dbReference type="EMBL" id="MCW3805700.1"/>
    </source>
</evidence>
<evidence type="ECO:0000256" key="1">
    <source>
        <dbReference type="ARBA" id="ARBA00022500"/>
    </source>
</evidence>
<gene>
    <name evidence="7" type="ORF">OM074_08660</name>
</gene>
<feature type="transmembrane region" description="Helical" evidence="4">
    <location>
        <begin position="27"/>
        <end position="48"/>
    </location>
</feature>
<dbReference type="Pfam" id="PF00015">
    <property type="entry name" value="MCPsignal"/>
    <property type="match status" value="1"/>
</dbReference>
<sequence length="699" mass="78218">MNKKLNNPEFRSLIKSVNSSIKVKTNLILASILCLITIVLCSTLYYTLSNEIEKSTRDNMSSHLNDLARILEGQISAKQNKVNIAINFADKLFSECGTIQVKDEVISVSGINQITKKEKQYNIPKWTFGDKEIYKNYSLVDTIQRLTGETATIFQRIEDGYLRISTNVVKLDGTRAVGTFIPNDSEVIKTIEKGNTFYGRAFVVNDWYLTAYKPLYVNNEIQGILYVGVKEKDYGFIKEIFSQKKFYENGYPFIVDENGTFIIHPTKENENYKKAQFFKQLSIKNGEIGRTEYIWPENSQGKKKIQYYKYFDPYKCFVSTSIYKSDMYAGLNKLLLYTTILIFASSILIFIGISRFLSPIIKQLRIMATNAQLVSEGKLTLNIHSKRSDELGKLAVALNNMIIKLRQVVNEIASGAQQLNACGLQVDSTSQDISQGANEQASSIEEVSSTMEEISSNIVQNTANADETHQISKMVAEEIKIVNKKAMDARDISKIISGKIKAINDIAFQTNILSLNAAIEAAKAGEHGRGFGVVADQVRKLAESSKDTANEIIKLVKQSVEMTESAGKSLQDLIPNIEKTNTLVQEITAAGKELEFGVTQINSSLQQINVATVQNAAGSEQLASGAKDLSSQSDSLMQLISFFITDEKYAQSRKEISASDMINFNQKTMVANDPTTKEKPEISINLQQEKDMVDEYDQF</sequence>